<dbReference type="Pfam" id="PF10193">
    <property type="entry name" value="Telomere_reg-2"/>
    <property type="match status" value="1"/>
</dbReference>
<feature type="region of interest" description="Disordered" evidence="2">
    <location>
        <begin position="532"/>
        <end position="608"/>
    </location>
</feature>
<accession>A0A6A6BVZ2</accession>
<dbReference type="GO" id="GO:0005829">
    <property type="term" value="C:cytosol"/>
    <property type="evidence" value="ECO:0007669"/>
    <property type="project" value="TreeGrafter"/>
</dbReference>
<dbReference type="OrthoDB" id="10258062at2759"/>
<dbReference type="Proteomes" id="UP000799438">
    <property type="component" value="Unassembled WGS sequence"/>
</dbReference>
<dbReference type="EMBL" id="ML995475">
    <property type="protein sequence ID" value="KAF2146871.1"/>
    <property type="molecule type" value="Genomic_DNA"/>
</dbReference>
<dbReference type="Gene3D" id="1.25.40.720">
    <property type="entry name" value="Telomere length regulation protein 2, C-terminal domain"/>
    <property type="match status" value="2"/>
</dbReference>
<organism evidence="4 5">
    <name type="scientific">Aplosporella prunicola CBS 121167</name>
    <dbReference type="NCBI Taxonomy" id="1176127"/>
    <lineage>
        <taxon>Eukaryota</taxon>
        <taxon>Fungi</taxon>
        <taxon>Dikarya</taxon>
        <taxon>Ascomycota</taxon>
        <taxon>Pezizomycotina</taxon>
        <taxon>Dothideomycetes</taxon>
        <taxon>Dothideomycetes incertae sedis</taxon>
        <taxon>Botryosphaeriales</taxon>
        <taxon>Aplosporellaceae</taxon>
        <taxon>Aplosporella</taxon>
    </lineage>
</organism>
<dbReference type="InterPro" id="IPR051970">
    <property type="entry name" value="TEL2_Regulation"/>
</dbReference>
<feature type="domain" description="Telomere length regulation protein conserved" evidence="3">
    <location>
        <begin position="613"/>
        <end position="724"/>
    </location>
</feature>
<sequence length="979" mass="108026">MDGMLTAVKTTKIQVVESVESPPANEPRSAPPKAVASPDQCLTLMRDQPDVQTLENILQYLCGTVGETAGFNIKVPGPLSAQIINTLVNTIIPDYWDFWAQSSGQDSGRLKNGKERLLNCLRSISGLGALVTRFKALLAEVQQEQQQASKSHNAPQHLKNLVDVLLELLDCDTHFLSERWEEIGKIRSSTQRNLLWREAISLTASGRLVSTVAQSEDLLKSSTMPVSGTWLANGPSYAKWLGKGVFQTSCCQQDTDEPISAAALLLGKSLSLGYTENVVGEVLSQFLTAGSNSMQTLLTLLVKLRAHEQRQFLLSTLDFISKKFLNVNSSQTEDLRNTPGTMTGCIAFLVQIVSGSDVLKESLVSWLTGIAGATGSPALRRVAISAIQNDEARIVKAMERSMEQFGDELYIKHAPILQQEALTQVLLLSCGYVHRSQPMFLFTVARSSMQMKGTSNRIGATSPRARFLGMVTAMAISGLIDKLENRLKFEISDDETLEAKWYQQLVHVNDGQGSLDDMRRLSELLSATLPDDRSRVSSLSKSQNKKLSPGVMAKGGKKPSKAQNAPITGPRVIEILDESDDDDDLVSYAKPDSDPEDESEDPTLIQRNKPTAPVYIRDLIAGLRDNENYDRHQLALSSAAGLIRRKANFGKEVIDHIDELASVLLGLNDQFELDNFQEMRQQALIVLLLVRPDQVGPLLIRAFYGGDYSLSQRIAILTSLGLGAREMAGFREDSEADAETSSSSFPSKKLPEKLHKLYASESSPIDEVTNHLKRTMITPLALDAADQLSGPNALKVRAFSSRMEVEKKRKKPRANELAKIVAQSFFFPMTGGWWIHAKSIGSGNTFYSPILLPVFLKTLAILLHASGPSTLSLPQMTTEYWDLLLSLRASALNDVAILEALLFSFLTLLDVNEDKQRLVQEHAKELLETHEWVKLVFERTSGGDDEGDRVRSLAAGVLVRCSEVVEKHQRLLMGDMMDY</sequence>
<comment type="similarity">
    <text evidence="1">Belongs to the TEL2 family.</text>
</comment>
<evidence type="ECO:0000313" key="4">
    <source>
        <dbReference type="EMBL" id="KAF2146871.1"/>
    </source>
</evidence>
<evidence type="ECO:0000259" key="3">
    <source>
        <dbReference type="Pfam" id="PF10193"/>
    </source>
</evidence>
<dbReference type="PANTHER" id="PTHR15830:SF10">
    <property type="entry name" value="TELOMERE LENGTH REGULATION PROTEIN TEL2 HOMOLOG"/>
    <property type="match status" value="1"/>
</dbReference>
<feature type="compositionally biased region" description="Acidic residues" evidence="2">
    <location>
        <begin position="575"/>
        <end position="585"/>
    </location>
</feature>
<protein>
    <recommendedName>
        <fullName evidence="3">Telomere length regulation protein conserved domain-containing protein</fullName>
    </recommendedName>
</protein>
<dbReference type="AlphaFoldDB" id="A0A6A6BVZ2"/>
<proteinExistence type="inferred from homology"/>
<reference evidence="4" key="1">
    <citation type="journal article" date="2020" name="Stud. Mycol.">
        <title>101 Dothideomycetes genomes: a test case for predicting lifestyles and emergence of pathogens.</title>
        <authorList>
            <person name="Haridas S."/>
            <person name="Albert R."/>
            <person name="Binder M."/>
            <person name="Bloem J."/>
            <person name="Labutti K."/>
            <person name="Salamov A."/>
            <person name="Andreopoulos B."/>
            <person name="Baker S."/>
            <person name="Barry K."/>
            <person name="Bills G."/>
            <person name="Bluhm B."/>
            <person name="Cannon C."/>
            <person name="Castanera R."/>
            <person name="Culley D."/>
            <person name="Daum C."/>
            <person name="Ezra D."/>
            <person name="Gonzalez J."/>
            <person name="Henrissat B."/>
            <person name="Kuo A."/>
            <person name="Liang C."/>
            <person name="Lipzen A."/>
            <person name="Lutzoni F."/>
            <person name="Magnuson J."/>
            <person name="Mondo S."/>
            <person name="Nolan M."/>
            <person name="Ohm R."/>
            <person name="Pangilinan J."/>
            <person name="Park H.-J."/>
            <person name="Ramirez L."/>
            <person name="Alfaro M."/>
            <person name="Sun H."/>
            <person name="Tritt A."/>
            <person name="Yoshinaga Y."/>
            <person name="Zwiers L.-H."/>
            <person name="Turgeon B."/>
            <person name="Goodwin S."/>
            <person name="Spatafora J."/>
            <person name="Crous P."/>
            <person name="Grigoriev I."/>
        </authorList>
    </citation>
    <scope>NUCLEOTIDE SEQUENCE</scope>
    <source>
        <strain evidence="4">CBS 121167</strain>
    </source>
</reference>
<dbReference type="InterPro" id="IPR038528">
    <property type="entry name" value="TEL2_C_sf"/>
</dbReference>
<dbReference type="GO" id="GO:0051083">
    <property type="term" value="P:'de novo' cotranslational protein folding"/>
    <property type="evidence" value="ECO:0007669"/>
    <property type="project" value="TreeGrafter"/>
</dbReference>
<dbReference type="GO" id="GO:0051879">
    <property type="term" value="F:Hsp90 protein binding"/>
    <property type="evidence" value="ECO:0007669"/>
    <property type="project" value="TreeGrafter"/>
</dbReference>
<evidence type="ECO:0000256" key="1">
    <source>
        <dbReference type="ARBA" id="ARBA00006133"/>
    </source>
</evidence>
<evidence type="ECO:0000256" key="2">
    <source>
        <dbReference type="SAM" id="MobiDB-lite"/>
    </source>
</evidence>
<dbReference type="GO" id="GO:0042162">
    <property type="term" value="F:telomeric DNA binding"/>
    <property type="evidence" value="ECO:0007669"/>
    <property type="project" value="TreeGrafter"/>
</dbReference>
<dbReference type="PANTHER" id="PTHR15830">
    <property type="entry name" value="TELOMERE LENGTH REGULATION PROTEIN TEL2 FAMILY MEMBER"/>
    <property type="match status" value="1"/>
</dbReference>
<dbReference type="InterPro" id="IPR019337">
    <property type="entry name" value="Telomere_length_regulation_dom"/>
</dbReference>
<dbReference type="GeneID" id="54295341"/>
<feature type="compositionally biased region" description="Low complexity" evidence="2">
    <location>
        <begin position="537"/>
        <end position="548"/>
    </location>
</feature>
<dbReference type="RefSeq" id="XP_033402580.1">
    <property type="nucleotide sequence ID" value="XM_033537845.1"/>
</dbReference>
<keyword evidence="5" id="KW-1185">Reference proteome</keyword>
<evidence type="ECO:0000313" key="5">
    <source>
        <dbReference type="Proteomes" id="UP000799438"/>
    </source>
</evidence>
<name>A0A6A6BVZ2_9PEZI</name>
<gene>
    <name evidence="4" type="ORF">K452DRAFT_242030</name>
</gene>